<dbReference type="InterPro" id="IPR000489">
    <property type="entry name" value="Pterin-binding_dom"/>
</dbReference>
<evidence type="ECO:0000259" key="4">
    <source>
        <dbReference type="PROSITE" id="PS50972"/>
    </source>
</evidence>
<gene>
    <name evidence="5" type="ORF">MNBD_ALPHA01-1925</name>
</gene>
<dbReference type="PROSITE" id="PS50972">
    <property type="entry name" value="PTERIN_BINDING"/>
    <property type="match status" value="1"/>
</dbReference>
<dbReference type="InterPro" id="IPR011005">
    <property type="entry name" value="Dihydropteroate_synth-like_sf"/>
</dbReference>
<sequence length="291" mass="32188">MTTGDLTIIGERINPGFKSSKAFFDNSDIVGIQALATRQAEAGARYLNINIGARALNDYAFMRDVIMAIQDVVTIPLSFDFPSFKVQEICLGAYDADKANGAKPIINSIAEPRWDMAEALKIKPCRVVVMASERLENGQGAANKEPEQILEVAKRVSGRLINDYGLTLDDIILDVSITTLATDREGLINMALEAIRLIGQDPELQGIHMMGGISNVGMMLPPMASDGKPLKTRIERAFMTLARPYGFDTILATPWHNYAPLPDDDFVMEIFRQVIQLKGMDAIRHLRKLYS</sequence>
<name>A0A3B0RXH8_9ZZZZ</name>
<comment type="similarity">
    <text evidence="1">Belongs to the vitamin-B12 dependent methionine synthase family.</text>
</comment>
<evidence type="ECO:0000256" key="1">
    <source>
        <dbReference type="ARBA" id="ARBA00010398"/>
    </source>
</evidence>
<keyword evidence="3" id="KW-0808">Transferase</keyword>
<evidence type="ECO:0000256" key="3">
    <source>
        <dbReference type="ARBA" id="ARBA00022679"/>
    </source>
</evidence>
<dbReference type="GO" id="GO:0005829">
    <property type="term" value="C:cytosol"/>
    <property type="evidence" value="ECO:0007669"/>
    <property type="project" value="TreeGrafter"/>
</dbReference>
<dbReference type="SUPFAM" id="SSF51717">
    <property type="entry name" value="Dihydropteroate synthetase-like"/>
    <property type="match status" value="1"/>
</dbReference>
<dbReference type="Pfam" id="PF00809">
    <property type="entry name" value="Pterin_bind"/>
    <property type="match status" value="1"/>
</dbReference>
<dbReference type="GO" id="GO:0008705">
    <property type="term" value="F:methionine synthase activity"/>
    <property type="evidence" value="ECO:0007669"/>
    <property type="project" value="TreeGrafter"/>
</dbReference>
<dbReference type="PANTHER" id="PTHR45833">
    <property type="entry name" value="METHIONINE SYNTHASE"/>
    <property type="match status" value="1"/>
</dbReference>
<dbReference type="AlphaFoldDB" id="A0A3B0RXH8"/>
<organism evidence="5">
    <name type="scientific">hydrothermal vent metagenome</name>
    <dbReference type="NCBI Taxonomy" id="652676"/>
    <lineage>
        <taxon>unclassified sequences</taxon>
        <taxon>metagenomes</taxon>
        <taxon>ecological metagenomes</taxon>
    </lineage>
</organism>
<protein>
    <recommendedName>
        <fullName evidence="4">Pterin-binding domain-containing protein</fullName>
    </recommendedName>
</protein>
<dbReference type="GO" id="GO:0042558">
    <property type="term" value="P:pteridine-containing compound metabolic process"/>
    <property type="evidence" value="ECO:0007669"/>
    <property type="project" value="InterPro"/>
</dbReference>
<dbReference type="GO" id="GO:0032259">
    <property type="term" value="P:methylation"/>
    <property type="evidence" value="ECO:0007669"/>
    <property type="project" value="UniProtKB-KW"/>
</dbReference>
<evidence type="ECO:0000256" key="2">
    <source>
        <dbReference type="ARBA" id="ARBA00022603"/>
    </source>
</evidence>
<dbReference type="EMBL" id="UOEJ01000038">
    <property type="protein sequence ID" value="VAV92988.1"/>
    <property type="molecule type" value="Genomic_DNA"/>
</dbReference>
<accession>A0A3B0RXH8</accession>
<dbReference type="Gene3D" id="3.20.20.20">
    <property type="entry name" value="Dihydropteroate synthase-like"/>
    <property type="match status" value="1"/>
</dbReference>
<feature type="domain" description="Pterin-binding" evidence="4">
    <location>
        <begin position="6"/>
        <end position="272"/>
    </location>
</feature>
<dbReference type="InterPro" id="IPR050554">
    <property type="entry name" value="Met_Synthase/Corrinoid"/>
</dbReference>
<proteinExistence type="inferred from homology"/>
<dbReference type="PANTHER" id="PTHR45833:SF2">
    <property type="entry name" value="BIFUNCTIONAL HOMOCYSTEINE S-METHYLTRANSFERASE_5,10-METHYLENETETRAHYDROFOLATE REDUCTASE"/>
    <property type="match status" value="1"/>
</dbReference>
<keyword evidence="2" id="KW-0489">Methyltransferase</keyword>
<reference evidence="5" key="1">
    <citation type="submission" date="2018-06" db="EMBL/GenBank/DDBJ databases">
        <authorList>
            <person name="Zhirakovskaya E."/>
        </authorList>
    </citation>
    <scope>NUCLEOTIDE SEQUENCE</scope>
</reference>
<evidence type="ECO:0000313" key="5">
    <source>
        <dbReference type="EMBL" id="VAV92988.1"/>
    </source>
</evidence>